<feature type="domain" description="Peptidase A1" evidence="6">
    <location>
        <begin position="91"/>
        <end position="403"/>
    </location>
</feature>
<evidence type="ECO:0000259" key="6">
    <source>
        <dbReference type="PROSITE" id="PS51767"/>
    </source>
</evidence>
<dbReference type="GO" id="GO:0004190">
    <property type="term" value="F:aspartic-type endopeptidase activity"/>
    <property type="evidence" value="ECO:0007669"/>
    <property type="project" value="UniProtKB-KW"/>
</dbReference>
<feature type="disulfide bond" evidence="4">
    <location>
        <begin position="122"/>
        <end position="127"/>
    </location>
</feature>
<evidence type="ECO:0000256" key="1">
    <source>
        <dbReference type="ARBA" id="ARBA00007447"/>
    </source>
</evidence>
<dbReference type="AlphaFoldDB" id="A0A8T1T3K6"/>
<evidence type="ECO:0000256" key="3">
    <source>
        <dbReference type="PIRSR" id="PIRSR601461-1"/>
    </source>
</evidence>
<accession>A0A8T1T3K6</accession>
<keyword evidence="5" id="KW-0064">Aspartyl protease</keyword>
<dbReference type="InterPro" id="IPR012848">
    <property type="entry name" value="Aspartic_peptidase_N"/>
</dbReference>
<organism evidence="7 8">
    <name type="scientific">Chelydra serpentina</name>
    <name type="common">Snapping turtle</name>
    <name type="synonym">Testudo serpentina</name>
    <dbReference type="NCBI Taxonomy" id="8475"/>
    <lineage>
        <taxon>Eukaryota</taxon>
        <taxon>Metazoa</taxon>
        <taxon>Chordata</taxon>
        <taxon>Craniata</taxon>
        <taxon>Vertebrata</taxon>
        <taxon>Euteleostomi</taxon>
        <taxon>Archelosauria</taxon>
        <taxon>Testudinata</taxon>
        <taxon>Testudines</taxon>
        <taxon>Cryptodira</taxon>
        <taxon>Durocryptodira</taxon>
        <taxon>Americhelydia</taxon>
        <taxon>Chelydroidea</taxon>
        <taxon>Chelydridae</taxon>
        <taxon>Chelydra</taxon>
    </lineage>
</organism>
<dbReference type="Gene3D" id="6.10.140.60">
    <property type="match status" value="1"/>
</dbReference>
<comment type="caution">
    <text evidence="7">The sequence shown here is derived from an EMBL/GenBank/DDBJ whole genome shotgun (WGS) entry which is preliminary data.</text>
</comment>
<evidence type="ECO:0000313" key="7">
    <source>
        <dbReference type="EMBL" id="KAG6935450.1"/>
    </source>
</evidence>
<dbReference type="Gene3D" id="2.40.70.10">
    <property type="entry name" value="Acid Proteases"/>
    <property type="match status" value="2"/>
</dbReference>
<keyword evidence="5" id="KW-0645">Protease</keyword>
<evidence type="ECO:0000256" key="5">
    <source>
        <dbReference type="RuleBase" id="RU000454"/>
    </source>
</evidence>
<name>A0A8T1T3K6_CHESE</name>
<feature type="non-terminal residue" evidence="7">
    <location>
        <position position="406"/>
    </location>
</feature>
<dbReference type="PROSITE" id="PS51767">
    <property type="entry name" value="PEPTIDASE_A1"/>
    <property type="match status" value="1"/>
</dbReference>
<feature type="active site" evidence="3">
    <location>
        <position position="109"/>
    </location>
</feature>
<dbReference type="FunFam" id="2.40.70.10:FF:000004">
    <property type="entry name" value="Pepsin A"/>
    <property type="match status" value="1"/>
</dbReference>
<protein>
    <submittedName>
        <fullName evidence="7">Progastricsin (Pepsinogen C)</fullName>
    </submittedName>
</protein>
<evidence type="ECO:0000256" key="2">
    <source>
        <dbReference type="ARBA" id="ARBA00023157"/>
    </source>
</evidence>
<comment type="similarity">
    <text evidence="1 5">Belongs to the peptidase A1 family.</text>
</comment>
<keyword evidence="2 4" id="KW-1015">Disulfide bond</keyword>
<dbReference type="OrthoDB" id="771136at2759"/>
<keyword evidence="8" id="KW-1185">Reference proteome</keyword>
<dbReference type="InterPro" id="IPR001461">
    <property type="entry name" value="Aspartic_peptidase_A1"/>
</dbReference>
<evidence type="ECO:0000256" key="4">
    <source>
        <dbReference type="PIRSR" id="PIRSR601461-2"/>
    </source>
</evidence>
<feature type="active site" evidence="3">
    <location>
        <position position="295"/>
    </location>
</feature>
<dbReference type="GO" id="GO:0006508">
    <property type="term" value="P:proteolysis"/>
    <property type="evidence" value="ECO:0007669"/>
    <property type="project" value="UniProtKB-KW"/>
</dbReference>
<dbReference type="EMBL" id="JAHGAV010000044">
    <property type="protein sequence ID" value="KAG6935450.1"/>
    <property type="molecule type" value="Genomic_DNA"/>
</dbReference>
<dbReference type="SUPFAM" id="SSF50630">
    <property type="entry name" value="Acid proteases"/>
    <property type="match status" value="1"/>
</dbReference>
<dbReference type="PANTHER" id="PTHR47966">
    <property type="entry name" value="BETA-SITE APP-CLEAVING ENZYME, ISOFORM A-RELATED"/>
    <property type="match status" value="1"/>
</dbReference>
<dbReference type="Pfam" id="PF07966">
    <property type="entry name" value="A1_Propeptide"/>
    <property type="match status" value="1"/>
</dbReference>
<dbReference type="PROSITE" id="PS00141">
    <property type="entry name" value="ASP_PROTEASE"/>
    <property type="match status" value="1"/>
</dbReference>
<dbReference type="Proteomes" id="UP000765507">
    <property type="component" value="Unassembled WGS sequence"/>
</dbReference>
<dbReference type="InterPro" id="IPR001969">
    <property type="entry name" value="Aspartic_peptidase_AS"/>
</dbReference>
<sequence>GSDQRVLIRGWLAEKSSTMKWLILALVCLQLSEGLVKVTLKKGKSMREVMKEKGVLEDFLKHHKVDPARKYHFNNYNVADVPIANYLDSFYFGEISIGTPPQNFLVLFDTGSSNLWVPSTYCQTEACSNHARFNPNQSSTFSNIGVTYTLDYGFGDLTVVLGYDTVTIQNIAIEHQEFGLSQDEPSSPFYYTYFDGILGMAYPPVAIPGYNTLMQELLQQGQLTEPIFSFYFSRQPTYDYGGEVILGGIDTQLFSGQITWVPVTQEVYWKIGIEEFAIGQQATGWCSQSCQGIVDTGTFLLTVPEQYLGDFLQAVGAQESNGEFVADCSNVQNMPTITFVINGSQFPLPPSVYVLNNNGYCSVAVETTYISSQDGQPIWILGNIFLREYYSVFDMANNRVGFAPSA</sequence>
<dbReference type="PRINTS" id="PR00792">
    <property type="entry name" value="PEPSIN"/>
</dbReference>
<dbReference type="InterPro" id="IPR021109">
    <property type="entry name" value="Peptidase_aspartic_dom_sf"/>
</dbReference>
<dbReference type="PANTHER" id="PTHR47966:SF70">
    <property type="entry name" value="PEPTIDASE A1 DOMAIN-CONTAINING PROTEIN"/>
    <property type="match status" value="1"/>
</dbReference>
<keyword evidence="5" id="KW-0378">Hydrolase</keyword>
<evidence type="ECO:0000313" key="8">
    <source>
        <dbReference type="Proteomes" id="UP000765507"/>
    </source>
</evidence>
<gene>
    <name evidence="7" type="ORF">G0U57_014961</name>
</gene>
<dbReference type="Pfam" id="PF00026">
    <property type="entry name" value="Asp"/>
    <property type="match status" value="1"/>
</dbReference>
<dbReference type="FunFam" id="2.40.70.10:FF:000006">
    <property type="entry name" value="Cathepsin E"/>
    <property type="match status" value="1"/>
</dbReference>
<reference evidence="7 8" key="1">
    <citation type="journal article" date="2020" name="G3 (Bethesda)">
        <title>Draft Genome of the Common Snapping Turtle, Chelydra serpentina, a Model for Phenotypic Plasticity in Reptiles.</title>
        <authorList>
            <person name="Das D."/>
            <person name="Singh S.K."/>
            <person name="Bierstedt J."/>
            <person name="Erickson A."/>
            <person name="Galli G.L.J."/>
            <person name="Crossley D.A. 2nd"/>
            <person name="Rhen T."/>
        </authorList>
    </citation>
    <scope>NUCLEOTIDE SEQUENCE [LARGE SCALE GENOMIC DNA]</scope>
    <source>
        <strain evidence="7">KW</strain>
    </source>
</reference>
<proteinExistence type="inferred from homology"/>
<dbReference type="InterPro" id="IPR033121">
    <property type="entry name" value="PEPTIDASE_A1"/>
</dbReference>